<keyword evidence="3" id="KW-1185">Reference proteome</keyword>
<evidence type="ECO:0000313" key="3">
    <source>
        <dbReference type="Proteomes" id="UP000604046"/>
    </source>
</evidence>
<name>A0A812PBH8_9DINO</name>
<evidence type="ECO:0000313" key="2">
    <source>
        <dbReference type="EMBL" id="CAE7353695.1"/>
    </source>
</evidence>
<reference evidence="2" key="1">
    <citation type="submission" date="2021-02" db="EMBL/GenBank/DDBJ databases">
        <authorList>
            <person name="Dougan E. K."/>
            <person name="Rhodes N."/>
            <person name="Thang M."/>
            <person name="Chan C."/>
        </authorList>
    </citation>
    <scope>NUCLEOTIDE SEQUENCE</scope>
</reference>
<dbReference type="Proteomes" id="UP000604046">
    <property type="component" value="Unassembled WGS sequence"/>
</dbReference>
<dbReference type="OrthoDB" id="57822at2759"/>
<organism evidence="2 3">
    <name type="scientific">Symbiodinium natans</name>
    <dbReference type="NCBI Taxonomy" id="878477"/>
    <lineage>
        <taxon>Eukaryota</taxon>
        <taxon>Sar</taxon>
        <taxon>Alveolata</taxon>
        <taxon>Dinophyceae</taxon>
        <taxon>Suessiales</taxon>
        <taxon>Symbiodiniaceae</taxon>
        <taxon>Symbiodinium</taxon>
    </lineage>
</organism>
<accession>A0A812PBH8</accession>
<dbReference type="AlphaFoldDB" id="A0A812PBH8"/>
<sequence length="1111" mass="123700">MDKGPSLVQVAATAKFPEAGEPPVLHHKSTNLIIESHTQHAQAGVAAKPKSDGSITFGMGNSNDVHATRLITQFGGRETDTSSCLAFAPKSRQGDGVSKTDWQVGNKDDFLKLEPWAVPCDNAWMKDNWNKWQGYTFYSGTKPIEKCVTVTFSLGLQPVVAFVGGLQFDVLPQPLFQLATTVCWPNQQPGGVDLSVLRSEVKSAGILLFSRTLRLSKRFGGGTDFLPGNVRGGYSTWRSSAGIAQGESIVPVEAMSRTSLLQTGGNQSVKEAEAEAEAEREEAEVLEWRTDSEDLYLASVDYGENLNTSVNKTFEAYGEEAARHMNTAGKEGERVFEIFTFNHPGLTNFRVQGLMNGNWLEMGVEMGFGPYKSPARRIPLVNLGDQFSTILAGLPFVSKRSKTKAIAALRDFTIQDVGRVRGMPLRPGSVIAIYSPHCRRFLQVTGHGLGVGPEMNGNGMPDSWTWERFTVIDAGRGQIALHNAQHNRFLGTGHASSPRNANDLPHDWTSERFTVIEVGNGEVAFYNPHSQRFLNMAATGVGSNRPPNPPKLPSNWGWERFRIVPAERILVPGTSIALHNGLFNRFVMMTGEHLERSHELGSAELPDWWTQERFTVVDAGGGQIALHNTLHNRFVSMGKASGHRLVDQLPGNWGWEKFDVWPAGNGEIVLHNRAQNRVLRMSDHTVDVSQDVDPKHLPDSWTWERFRVVQMKPYLQPGTTVALRCAIHGRYLRMRPGAPSTFLLARENHTASDGGGGWPPGGWSIGTMPKISIPLPSIIRRKIEEDREEAERRHREELQRQAAERAEQERLAREAAERERALRGTIDRSDPMGDKGIPDDWTWERFTVVDAGNGQVAFHNSLHNRFLKMTPDRMQASAPMPPDALPASWTWERFTVLPAGHGQFMLHNSVHNRVFQMTNDKVTASPHMNPQDMPGAWTWERFQLVPARPYLQPGSMVALHCGVHNRFLTMKGESLERSAERGLNDLPANWILERFTVVDAGNGQIALHNAHLNRYVQMRGPTMGASPPMPPTPYPSGWLWERFTVVPAGFGEFALHSTEHNRMIRMTSHAVDSSSHMAPQDLPANWNQERFRIVLVSEASETAQDVHATFD</sequence>
<dbReference type="Gene3D" id="2.80.10.50">
    <property type="match status" value="4"/>
</dbReference>
<comment type="caution">
    <text evidence="2">The sequence shown here is derived from an EMBL/GenBank/DDBJ whole genome shotgun (WGS) entry which is preliminary data.</text>
</comment>
<feature type="region of interest" description="Disordered" evidence="1">
    <location>
        <begin position="790"/>
        <end position="809"/>
    </location>
</feature>
<evidence type="ECO:0000256" key="1">
    <source>
        <dbReference type="SAM" id="MobiDB-lite"/>
    </source>
</evidence>
<dbReference type="EMBL" id="CAJNDS010002153">
    <property type="protein sequence ID" value="CAE7353695.1"/>
    <property type="molecule type" value="Genomic_DNA"/>
</dbReference>
<gene>
    <name evidence="2" type="ORF">SNAT2548_LOCUS18720</name>
</gene>
<proteinExistence type="predicted"/>
<protein>
    <submittedName>
        <fullName evidence="2">Uncharacterized protein</fullName>
    </submittedName>
</protein>
<dbReference type="CDD" id="cd00257">
    <property type="entry name" value="beta-trefoil_FSCN-like"/>
    <property type="match status" value="4"/>
</dbReference>